<evidence type="ECO:0000313" key="1">
    <source>
        <dbReference type="EMBL" id="WAR24719.1"/>
    </source>
</evidence>
<dbReference type="Gene3D" id="3.30.1330.30">
    <property type="match status" value="1"/>
</dbReference>
<dbReference type="EMBL" id="CP111024">
    <property type="protein sequence ID" value="WAR24719.1"/>
    <property type="molecule type" value="Genomic_DNA"/>
</dbReference>
<sequence length="133" mass="14896">MGKSILDVGNALVHVVKEALSQGRVTFGIFECVEVLETCPEQVMLCVLPTVSDENILNLVNIQHKLIEAHCWENEVNLVKEQQAFLSAAAQPNWLIKIRCPEQEQQAFLSAAAQPNWLIKIRSTSDPYQLKLA</sequence>
<proteinExistence type="predicted"/>
<reference evidence="1" key="1">
    <citation type="submission" date="2022-11" db="EMBL/GenBank/DDBJ databases">
        <title>Centuries of genome instability and evolution in soft-shell clam transmissible cancer (bioRxiv).</title>
        <authorList>
            <person name="Hart S.F.M."/>
            <person name="Yonemitsu M.A."/>
            <person name="Giersch R.M."/>
            <person name="Beal B.F."/>
            <person name="Arriagada G."/>
            <person name="Davis B.W."/>
            <person name="Ostrander E.A."/>
            <person name="Goff S.P."/>
            <person name="Metzger M.J."/>
        </authorList>
    </citation>
    <scope>NUCLEOTIDE SEQUENCE</scope>
    <source>
        <strain evidence="1">MELC-2E11</strain>
        <tissue evidence="1">Siphon/mantle</tissue>
    </source>
</reference>
<accession>A0ABY7FTW3</accession>
<dbReference type="Proteomes" id="UP001164746">
    <property type="component" value="Chromosome 13"/>
</dbReference>
<dbReference type="InterPro" id="IPR029064">
    <property type="entry name" value="Ribosomal_eL30-like_sf"/>
</dbReference>
<dbReference type="PANTHER" id="PTHR10411:SF8">
    <property type="entry name" value="FI09246P"/>
    <property type="match status" value="1"/>
</dbReference>
<organism evidence="1 2">
    <name type="scientific">Mya arenaria</name>
    <name type="common">Soft-shell clam</name>
    <dbReference type="NCBI Taxonomy" id="6604"/>
    <lineage>
        <taxon>Eukaryota</taxon>
        <taxon>Metazoa</taxon>
        <taxon>Spiralia</taxon>
        <taxon>Lophotrochozoa</taxon>
        <taxon>Mollusca</taxon>
        <taxon>Bivalvia</taxon>
        <taxon>Autobranchia</taxon>
        <taxon>Heteroconchia</taxon>
        <taxon>Euheterodonta</taxon>
        <taxon>Imparidentia</taxon>
        <taxon>Neoheterodontei</taxon>
        <taxon>Myida</taxon>
        <taxon>Myoidea</taxon>
        <taxon>Myidae</taxon>
        <taxon>Mya</taxon>
    </lineage>
</organism>
<keyword evidence="2" id="KW-1185">Reference proteome</keyword>
<gene>
    <name evidence="1" type="ORF">MAR_038388</name>
</gene>
<evidence type="ECO:0000313" key="2">
    <source>
        <dbReference type="Proteomes" id="UP001164746"/>
    </source>
</evidence>
<dbReference type="PANTHER" id="PTHR10411">
    <property type="entry name" value="GROWTH ARREST AND DNA DAMAGE-INDUCIBLE PROTEIN GADD45"/>
    <property type="match status" value="1"/>
</dbReference>
<protein>
    <submittedName>
        <fullName evidence="1">GA45A-like protein</fullName>
    </submittedName>
</protein>
<dbReference type="InterPro" id="IPR024824">
    <property type="entry name" value="GADD45"/>
</dbReference>
<name>A0ABY7FTW3_MYAAR</name>